<accession>A0A1Y6M2N3</accession>
<feature type="compositionally biased region" description="Basic and acidic residues" evidence="1">
    <location>
        <begin position="43"/>
        <end position="65"/>
    </location>
</feature>
<name>A0A1Y6M2N3_ZYMTR</name>
<evidence type="ECO:0000313" key="2">
    <source>
        <dbReference type="EMBL" id="SMY30149.1"/>
    </source>
</evidence>
<dbReference type="EMBL" id="LT882690">
    <property type="protein sequence ID" value="SMY30149.1"/>
    <property type="molecule type" value="Genomic_DNA"/>
</dbReference>
<gene>
    <name evidence="2" type="ORF">ZT1A5_G11599</name>
</gene>
<organism evidence="2 3">
    <name type="scientific">Zymoseptoria tritici ST99CH_1A5</name>
    <dbReference type="NCBI Taxonomy" id="1276529"/>
    <lineage>
        <taxon>Eukaryota</taxon>
        <taxon>Fungi</taxon>
        <taxon>Dikarya</taxon>
        <taxon>Ascomycota</taxon>
        <taxon>Pezizomycotina</taxon>
        <taxon>Dothideomycetes</taxon>
        <taxon>Dothideomycetidae</taxon>
        <taxon>Mycosphaerellales</taxon>
        <taxon>Mycosphaerellaceae</taxon>
        <taxon>Zymoseptoria</taxon>
    </lineage>
</organism>
<reference evidence="2 3" key="1">
    <citation type="submission" date="2016-10" db="EMBL/GenBank/DDBJ databases">
        <authorList>
            <person name="Varghese N."/>
        </authorList>
    </citation>
    <scope>NUCLEOTIDE SEQUENCE [LARGE SCALE GENOMIC DNA]</scope>
</reference>
<feature type="region of interest" description="Disordered" evidence="1">
    <location>
        <begin position="24"/>
        <end position="65"/>
    </location>
</feature>
<sequence length="180" mass="20699">MLSKRCGAGRVKRLEEGRVENEELRRRLEREMAGSGRGGSVVDGHEERWDGNGDKGEDGARWEQGVEERDVEGEYEIYVGRGGRSMSRGRNLSVDWRMFLSPKHIYRIFSTTTKRRFCYDTPEELMSRMSEMLEEKKSEGRMEVEWKTTTEAAEFVQENSGPGLQARLQEVLGQEKQTAA</sequence>
<protein>
    <submittedName>
        <fullName evidence="2">Uncharacterized protein</fullName>
    </submittedName>
</protein>
<evidence type="ECO:0000313" key="3">
    <source>
        <dbReference type="Proteomes" id="UP000215453"/>
    </source>
</evidence>
<dbReference type="AlphaFoldDB" id="A0A1Y6M2N3"/>
<evidence type="ECO:0000256" key="1">
    <source>
        <dbReference type="SAM" id="MobiDB-lite"/>
    </source>
</evidence>
<dbReference type="Proteomes" id="UP000215453">
    <property type="component" value="Chromosome 15"/>
</dbReference>
<proteinExistence type="predicted"/>